<dbReference type="SUPFAM" id="SSF55961">
    <property type="entry name" value="Bet v1-like"/>
    <property type="match status" value="1"/>
</dbReference>
<dbReference type="CDD" id="cd07822">
    <property type="entry name" value="SRPBCC_4"/>
    <property type="match status" value="1"/>
</dbReference>
<dbReference type="InterPro" id="IPR023393">
    <property type="entry name" value="START-like_dom_sf"/>
</dbReference>
<protein>
    <recommendedName>
        <fullName evidence="3">Coenzyme Q-binding protein COQ10 START domain-containing protein</fullName>
    </recommendedName>
</protein>
<evidence type="ECO:0008006" key="3">
    <source>
        <dbReference type="Google" id="ProtNLM"/>
    </source>
</evidence>
<dbReference type="RefSeq" id="XP_028467521.1">
    <property type="nucleotide sequence ID" value="XM_028611557.1"/>
</dbReference>
<accession>A0A3N2PZD6</accession>
<dbReference type="Gene3D" id="3.30.530.20">
    <property type="match status" value="1"/>
</dbReference>
<sequence>MALATIPLGQPPKCGRPFPVPSYGNGGVFSVSCSTIIEASPQTCLETVLDTAKYPQWNSFCPEAYIDSAPDPSTIHLDPDLRRLAVRPGHIYPGVKMRFEARLKANADPYTTSLEATVLERFEEDGRTGYRVAWRVSDSRVWLLRGERVQEFLEVPAKDGGQATTTEYRSWETFGGVLAYYIYNFMQSQLKSGFRRWMDGLKKASEEAERDKRRPQVG</sequence>
<name>A0A3N2PZD6_SODAK</name>
<reference evidence="1 2" key="1">
    <citation type="journal article" date="2018" name="Mol. Ecol.">
        <title>The obligate alkalophilic soda-lake fungus Sodiomyces alkalinus has shifted to a protein diet.</title>
        <authorList>
            <person name="Grum-Grzhimaylo A.A."/>
            <person name="Falkoski D.L."/>
            <person name="van den Heuvel J."/>
            <person name="Valero-Jimenez C.A."/>
            <person name="Min B."/>
            <person name="Choi I.G."/>
            <person name="Lipzen A."/>
            <person name="Daum C.G."/>
            <person name="Aanen D.K."/>
            <person name="Tsang A."/>
            <person name="Henrissat B."/>
            <person name="Bilanenko E.N."/>
            <person name="de Vries R.P."/>
            <person name="van Kan J.A.L."/>
            <person name="Grigoriev I.V."/>
            <person name="Debets A.J.M."/>
        </authorList>
    </citation>
    <scope>NUCLEOTIDE SEQUENCE [LARGE SCALE GENOMIC DNA]</scope>
    <source>
        <strain evidence="1 2">F11</strain>
    </source>
</reference>
<dbReference type="AlphaFoldDB" id="A0A3N2PZD6"/>
<evidence type="ECO:0000313" key="2">
    <source>
        <dbReference type="Proteomes" id="UP000272025"/>
    </source>
</evidence>
<dbReference type="GeneID" id="39580035"/>
<dbReference type="Proteomes" id="UP000272025">
    <property type="component" value="Unassembled WGS sequence"/>
</dbReference>
<dbReference type="EMBL" id="ML119053">
    <property type="protein sequence ID" value="ROT39715.1"/>
    <property type="molecule type" value="Genomic_DNA"/>
</dbReference>
<organism evidence="1 2">
    <name type="scientific">Sodiomyces alkalinus (strain CBS 110278 / VKM F-3762 / F11)</name>
    <name type="common">Alkaliphilic filamentous fungus</name>
    <dbReference type="NCBI Taxonomy" id="1314773"/>
    <lineage>
        <taxon>Eukaryota</taxon>
        <taxon>Fungi</taxon>
        <taxon>Dikarya</taxon>
        <taxon>Ascomycota</taxon>
        <taxon>Pezizomycotina</taxon>
        <taxon>Sordariomycetes</taxon>
        <taxon>Hypocreomycetidae</taxon>
        <taxon>Glomerellales</taxon>
        <taxon>Plectosphaerellaceae</taxon>
        <taxon>Sodiomyces</taxon>
    </lineage>
</organism>
<gene>
    <name evidence="1" type="ORF">SODALDRAFT_331830</name>
</gene>
<evidence type="ECO:0000313" key="1">
    <source>
        <dbReference type="EMBL" id="ROT39715.1"/>
    </source>
</evidence>
<dbReference type="OrthoDB" id="509124at2759"/>
<keyword evidence="2" id="KW-1185">Reference proteome</keyword>
<proteinExistence type="predicted"/>